<gene>
    <name evidence="2" type="ORF">Anas_13015</name>
</gene>
<feature type="non-terminal residue" evidence="2">
    <location>
        <position position="109"/>
    </location>
</feature>
<evidence type="ECO:0000256" key="1">
    <source>
        <dbReference type="SAM" id="MobiDB-lite"/>
    </source>
</evidence>
<accession>A0A5N5SYH2</accession>
<feature type="region of interest" description="Disordered" evidence="1">
    <location>
        <begin position="1"/>
        <end position="38"/>
    </location>
</feature>
<organism evidence="2 3">
    <name type="scientific">Armadillidium nasatum</name>
    <dbReference type="NCBI Taxonomy" id="96803"/>
    <lineage>
        <taxon>Eukaryota</taxon>
        <taxon>Metazoa</taxon>
        <taxon>Ecdysozoa</taxon>
        <taxon>Arthropoda</taxon>
        <taxon>Crustacea</taxon>
        <taxon>Multicrustacea</taxon>
        <taxon>Malacostraca</taxon>
        <taxon>Eumalacostraca</taxon>
        <taxon>Peracarida</taxon>
        <taxon>Isopoda</taxon>
        <taxon>Oniscidea</taxon>
        <taxon>Crinocheta</taxon>
        <taxon>Armadillidiidae</taxon>
        <taxon>Armadillidium</taxon>
    </lineage>
</organism>
<dbReference type="EMBL" id="SEYY01019998">
    <property type="protein sequence ID" value="KAB7497720.1"/>
    <property type="molecule type" value="Genomic_DNA"/>
</dbReference>
<evidence type="ECO:0000313" key="2">
    <source>
        <dbReference type="EMBL" id="KAB7497720.1"/>
    </source>
</evidence>
<feature type="compositionally biased region" description="Low complexity" evidence="1">
    <location>
        <begin position="20"/>
        <end position="38"/>
    </location>
</feature>
<sequence length="109" mass="12233">MKGFFYFSETKPALTEPNSEESMSISETSSSTGTLTTHSPLSEALDSFVIPNTKKDQIFDPLRYPFQNGEIESGDEYREDKKRVIPSSQKVTSYVPLANESLRSTIFPV</sequence>
<proteinExistence type="predicted"/>
<protein>
    <submittedName>
        <fullName evidence="2">Uncharacterized protein</fullName>
    </submittedName>
</protein>
<reference evidence="2 3" key="1">
    <citation type="journal article" date="2019" name="PLoS Biol.">
        <title>Sex chromosomes control vertical transmission of feminizing Wolbachia symbionts in an isopod.</title>
        <authorList>
            <person name="Becking T."/>
            <person name="Chebbi M.A."/>
            <person name="Giraud I."/>
            <person name="Moumen B."/>
            <person name="Laverre T."/>
            <person name="Caubet Y."/>
            <person name="Peccoud J."/>
            <person name="Gilbert C."/>
            <person name="Cordaux R."/>
        </authorList>
    </citation>
    <scope>NUCLEOTIDE SEQUENCE [LARGE SCALE GENOMIC DNA]</scope>
    <source>
        <strain evidence="2">ANa2</strain>
        <tissue evidence="2">Whole body excluding digestive tract and cuticle</tissue>
    </source>
</reference>
<evidence type="ECO:0000313" key="3">
    <source>
        <dbReference type="Proteomes" id="UP000326759"/>
    </source>
</evidence>
<dbReference type="AlphaFoldDB" id="A0A5N5SYH2"/>
<keyword evidence="3" id="KW-1185">Reference proteome</keyword>
<comment type="caution">
    <text evidence="2">The sequence shown here is derived from an EMBL/GenBank/DDBJ whole genome shotgun (WGS) entry which is preliminary data.</text>
</comment>
<dbReference type="Proteomes" id="UP000326759">
    <property type="component" value="Unassembled WGS sequence"/>
</dbReference>
<name>A0A5N5SYH2_9CRUS</name>